<dbReference type="Proteomes" id="UP000006190">
    <property type="component" value="Unassembled WGS sequence"/>
</dbReference>
<protein>
    <recommendedName>
        <fullName evidence="5">YknX-like barrel-sandwich hybrid domain-containing protein</fullName>
    </recommendedName>
</protein>
<feature type="domain" description="YknX-like barrel-sandwich hybrid" evidence="5">
    <location>
        <begin position="79"/>
        <end position="247"/>
    </location>
</feature>
<sequence>MLRMKKDHGSLYGIGIAIGFVFIVMMVTMVSQFFTTSNEGVPHTHAQDQEGGMVYEVFSLYQQDPISVDGRVDLINDNSYYYDPEKGEVEQIAVQDGQMVKKGDLLFKYLQKGDLQEEIEDTLREQTRLYNQRVSLIDQLSKQTGLLYNYQGDTLAGYWAQDGNYYYYVSEVIGKSGLPLVSDNPVDEATFQENVQGQTEGADSSEGLKDEIRQVNQQIEEIEIKLLRLYNKQHGEVRADYDGKVILNPEGKDRTHVPLVRIISQGVQVKGSVSEYEFYLLAKDLPVQVYVNAEDRYVEGTIVRYDEIPPASPVSDKSDSPEPIDPGPGGMNTGTQFGFVVSPDDFIQPGFTVKIQMAPSGIVVPQEAILDEGDQQFVFRYVDGKAVKTPVKIQQQGLQKVVKHGLSVEDQLLLYPFDLKDGQVVEVMDPAGMDAMGDDMMEEGLE</sequence>
<dbReference type="Gene3D" id="2.40.420.20">
    <property type="match status" value="1"/>
</dbReference>
<dbReference type="GO" id="GO:0060003">
    <property type="term" value="P:copper ion export"/>
    <property type="evidence" value="ECO:0007669"/>
    <property type="project" value="TreeGrafter"/>
</dbReference>
<keyword evidence="4" id="KW-0812">Transmembrane</keyword>
<accession>H3NJZ6</accession>
<keyword evidence="7" id="KW-1185">Reference proteome</keyword>
<evidence type="ECO:0000313" key="6">
    <source>
        <dbReference type="EMBL" id="EHR36513.1"/>
    </source>
</evidence>
<feature type="coiled-coil region" evidence="2">
    <location>
        <begin position="205"/>
        <end position="232"/>
    </location>
</feature>
<keyword evidence="4" id="KW-0472">Membrane</keyword>
<organism evidence="6 7">
    <name type="scientific">Facklamia languida CCUG 37842</name>
    <dbReference type="NCBI Taxonomy" id="883113"/>
    <lineage>
        <taxon>Bacteria</taxon>
        <taxon>Bacillati</taxon>
        <taxon>Bacillota</taxon>
        <taxon>Bacilli</taxon>
        <taxon>Lactobacillales</taxon>
        <taxon>Aerococcaceae</taxon>
        <taxon>Facklamia</taxon>
    </lineage>
</organism>
<feature type="transmembrane region" description="Helical" evidence="4">
    <location>
        <begin position="12"/>
        <end position="34"/>
    </location>
</feature>
<dbReference type="GO" id="GO:0015679">
    <property type="term" value="P:plasma membrane copper ion transport"/>
    <property type="evidence" value="ECO:0007669"/>
    <property type="project" value="TreeGrafter"/>
</dbReference>
<name>H3NJZ6_9LACT</name>
<keyword evidence="2" id="KW-0175">Coiled coil</keyword>
<dbReference type="PATRIC" id="fig|883113.3.peg.1180"/>
<dbReference type="eggNOG" id="COG0845">
    <property type="taxonomic scope" value="Bacteria"/>
</dbReference>
<dbReference type="InterPro" id="IPR058639">
    <property type="entry name" value="BSH_YknX-like"/>
</dbReference>
<feature type="region of interest" description="Disordered" evidence="3">
    <location>
        <begin position="308"/>
        <end position="335"/>
    </location>
</feature>
<dbReference type="PANTHER" id="PTHR30097:SF4">
    <property type="entry name" value="SLR6042 PROTEIN"/>
    <property type="match status" value="1"/>
</dbReference>
<evidence type="ECO:0000256" key="1">
    <source>
        <dbReference type="ARBA" id="ARBA00022448"/>
    </source>
</evidence>
<dbReference type="InterPro" id="IPR051909">
    <property type="entry name" value="MFP_Cation_Efflux"/>
</dbReference>
<dbReference type="PANTHER" id="PTHR30097">
    <property type="entry name" value="CATION EFFLUX SYSTEM PROTEIN CUSB"/>
    <property type="match status" value="1"/>
</dbReference>
<dbReference type="Pfam" id="PF25984">
    <property type="entry name" value="BSH_YknX"/>
    <property type="match status" value="1"/>
</dbReference>
<dbReference type="EMBL" id="AGEG01000014">
    <property type="protein sequence ID" value="EHR36513.1"/>
    <property type="molecule type" value="Genomic_DNA"/>
</dbReference>
<dbReference type="STRING" id="883113.HMPREF9708_01185"/>
<proteinExistence type="predicted"/>
<evidence type="ECO:0000259" key="5">
    <source>
        <dbReference type="Pfam" id="PF25984"/>
    </source>
</evidence>
<comment type="caution">
    <text evidence="6">The sequence shown here is derived from an EMBL/GenBank/DDBJ whole genome shotgun (WGS) entry which is preliminary data.</text>
</comment>
<evidence type="ECO:0000256" key="3">
    <source>
        <dbReference type="SAM" id="MobiDB-lite"/>
    </source>
</evidence>
<dbReference type="GO" id="GO:0030313">
    <property type="term" value="C:cell envelope"/>
    <property type="evidence" value="ECO:0007669"/>
    <property type="project" value="TreeGrafter"/>
</dbReference>
<evidence type="ECO:0000256" key="4">
    <source>
        <dbReference type="SAM" id="Phobius"/>
    </source>
</evidence>
<keyword evidence="1" id="KW-0813">Transport</keyword>
<gene>
    <name evidence="6" type="ORF">HMPREF9708_01185</name>
</gene>
<keyword evidence="4" id="KW-1133">Transmembrane helix</keyword>
<dbReference type="AlphaFoldDB" id="H3NJZ6"/>
<reference evidence="6 7" key="1">
    <citation type="submission" date="2012-01" db="EMBL/GenBank/DDBJ databases">
        <title>The Genome Sequence of Facklamia languida CCUG 37842.</title>
        <authorList>
            <consortium name="The Broad Institute Genome Sequencing Platform"/>
            <person name="Earl A."/>
            <person name="Ward D."/>
            <person name="Feldgarden M."/>
            <person name="Gevers D."/>
            <person name="Huys G."/>
            <person name="Young S.K."/>
            <person name="Zeng Q."/>
            <person name="Gargeya S."/>
            <person name="Fitzgerald M."/>
            <person name="Haas B."/>
            <person name="Abouelleil A."/>
            <person name="Alvarado L."/>
            <person name="Arachchi H.M."/>
            <person name="Berlin A."/>
            <person name="Chapman S.B."/>
            <person name="Gearin G."/>
            <person name="Goldberg J."/>
            <person name="Griggs A."/>
            <person name="Gujja S."/>
            <person name="Hansen M."/>
            <person name="Heiman D."/>
            <person name="Howarth C."/>
            <person name="Larimer J."/>
            <person name="Lui A."/>
            <person name="MacDonald P.J.P."/>
            <person name="McCowen C."/>
            <person name="Montmayeur A."/>
            <person name="Murphy C."/>
            <person name="Neiman D."/>
            <person name="Pearson M."/>
            <person name="Priest M."/>
            <person name="Roberts A."/>
            <person name="Saif S."/>
            <person name="Shea T."/>
            <person name="Sisk P."/>
            <person name="Stolte C."/>
            <person name="Sykes S."/>
            <person name="Wortman J."/>
            <person name="Nusbaum C."/>
            <person name="Birren B."/>
        </authorList>
    </citation>
    <scope>NUCLEOTIDE SEQUENCE [LARGE SCALE GENOMIC DNA]</scope>
    <source>
        <strain evidence="6 7">CCUG 37842</strain>
    </source>
</reference>
<dbReference type="HOGENOM" id="CLU_018816_19_0_9"/>
<evidence type="ECO:0000256" key="2">
    <source>
        <dbReference type="SAM" id="Coils"/>
    </source>
</evidence>
<evidence type="ECO:0000313" key="7">
    <source>
        <dbReference type="Proteomes" id="UP000006190"/>
    </source>
</evidence>